<dbReference type="GO" id="GO:0008168">
    <property type="term" value="F:methyltransferase activity"/>
    <property type="evidence" value="ECO:0007669"/>
    <property type="project" value="UniProtKB-KW"/>
</dbReference>
<feature type="domain" description="Methyltransferase" evidence="2">
    <location>
        <begin position="50"/>
        <end position="140"/>
    </location>
</feature>
<gene>
    <name evidence="3" type="ORF">GCM10022224_069000</name>
</gene>
<sequence>MTYAPLAAAYDAVAARYAECIPGRYHETPLHHAMIPAFAAMVLAGGGGPVADAGCGPGHVTAHLSALGVDAFGVDVSPEMVARARADHPGLRFEVGLMGALDVPAAALAGVVANHSIIHTPPELLPETFAEFGRVLASGGLLLLGFPGYEGPEGLAEPFDHMAYPAHRYALDGVAGLLLEAGFAEVARLVVAPGEDARRGFPTAYLLARRTTG</sequence>
<keyword evidence="4" id="KW-1185">Reference proteome</keyword>
<name>A0ABP7CNG2_9ACTN</name>
<evidence type="ECO:0000259" key="2">
    <source>
        <dbReference type="Pfam" id="PF13649"/>
    </source>
</evidence>
<evidence type="ECO:0000313" key="3">
    <source>
        <dbReference type="EMBL" id="GAA3693731.1"/>
    </source>
</evidence>
<dbReference type="Gene3D" id="3.40.50.150">
    <property type="entry name" value="Vaccinia Virus protein VP39"/>
    <property type="match status" value="1"/>
</dbReference>
<dbReference type="Proteomes" id="UP001500902">
    <property type="component" value="Unassembled WGS sequence"/>
</dbReference>
<evidence type="ECO:0000256" key="1">
    <source>
        <dbReference type="ARBA" id="ARBA00022679"/>
    </source>
</evidence>
<reference evidence="4" key="1">
    <citation type="journal article" date="2019" name="Int. J. Syst. Evol. Microbiol.">
        <title>The Global Catalogue of Microorganisms (GCM) 10K type strain sequencing project: providing services to taxonomists for standard genome sequencing and annotation.</title>
        <authorList>
            <consortium name="The Broad Institute Genomics Platform"/>
            <consortium name="The Broad Institute Genome Sequencing Center for Infectious Disease"/>
            <person name="Wu L."/>
            <person name="Ma J."/>
        </authorList>
    </citation>
    <scope>NUCLEOTIDE SEQUENCE [LARGE SCALE GENOMIC DNA]</scope>
    <source>
        <strain evidence="4">JCM 16904</strain>
    </source>
</reference>
<dbReference type="RefSeq" id="WP_344887435.1">
    <property type="nucleotide sequence ID" value="NZ_BAAAZP010000140.1"/>
</dbReference>
<dbReference type="Pfam" id="PF13649">
    <property type="entry name" value="Methyltransf_25"/>
    <property type="match status" value="1"/>
</dbReference>
<dbReference type="SUPFAM" id="SSF53335">
    <property type="entry name" value="S-adenosyl-L-methionine-dependent methyltransferases"/>
    <property type="match status" value="1"/>
</dbReference>
<accession>A0ABP7CNG2</accession>
<dbReference type="InterPro" id="IPR029063">
    <property type="entry name" value="SAM-dependent_MTases_sf"/>
</dbReference>
<dbReference type="EMBL" id="BAAAZP010000140">
    <property type="protein sequence ID" value="GAA3693731.1"/>
    <property type="molecule type" value="Genomic_DNA"/>
</dbReference>
<evidence type="ECO:0000313" key="4">
    <source>
        <dbReference type="Proteomes" id="UP001500902"/>
    </source>
</evidence>
<proteinExistence type="predicted"/>
<dbReference type="InterPro" id="IPR041698">
    <property type="entry name" value="Methyltransf_25"/>
</dbReference>
<keyword evidence="3" id="KW-0489">Methyltransferase</keyword>
<protein>
    <submittedName>
        <fullName evidence="3">Class I SAM-dependent methyltransferase</fullName>
    </submittedName>
</protein>
<comment type="caution">
    <text evidence="3">The sequence shown here is derived from an EMBL/GenBank/DDBJ whole genome shotgun (WGS) entry which is preliminary data.</text>
</comment>
<keyword evidence="1" id="KW-0808">Transferase</keyword>
<organism evidence="3 4">
    <name type="scientific">Nonomuraea antimicrobica</name>
    <dbReference type="NCBI Taxonomy" id="561173"/>
    <lineage>
        <taxon>Bacteria</taxon>
        <taxon>Bacillati</taxon>
        <taxon>Actinomycetota</taxon>
        <taxon>Actinomycetes</taxon>
        <taxon>Streptosporangiales</taxon>
        <taxon>Streptosporangiaceae</taxon>
        <taxon>Nonomuraea</taxon>
    </lineage>
</organism>
<dbReference type="GO" id="GO:0032259">
    <property type="term" value="P:methylation"/>
    <property type="evidence" value="ECO:0007669"/>
    <property type="project" value="UniProtKB-KW"/>
</dbReference>
<dbReference type="CDD" id="cd02440">
    <property type="entry name" value="AdoMet_MTases"/>
    <property type="match status" value="1"/>
</dbReference>
<dbReference type="PANTHER" id="PTHR43861">
    <property type="entry name" value="TRANS-ACONITATE 2-METHYLTRANSFERASE-RELATED"/>
    <property type="match status" value="1"/>
</dbReference>